<evidence type="ECO:0000256" key="1">
    <source>
        <dbReference type="SAM" id="Phobius"/>
    </source>
</evidence>
<proteinExistence type="predicted"/>
<protein>
    <submittedName>
        <fullName evidence="2">Uncharacterized protein</fullName>
    </submittedName>
</protein>
<feature type="transmembrane region" description="Helical" evidence="1">
    <location>
        <begin position="44"/>
        <end position="62"/>
    </location>
</feature>
<organism evidence="2 3">
    <name type="scientific">Planctopirus hydrillae</name>
    <dbReference type="NCBI Taxonomy" id="1841610"/>
    <lineage>
        <taxon>Bacteria</taxon>
        <taxon>Pseudomonadati</taxon>
        <taxon>Planctomycetota</taxon>
        <taxon>Planctomycetia</taxon>
        <taxon>Planctomycetales</taxon>
        <taxon>Planctomycetaceae</taxon>
        <taxon>Planctopirus</taxon>
    </lineage>
</organism>
<reference evidence="2 3" key="1">
    <citation type="submission" date="2016-05" db="EMBL/GenBank/DDBJ databases">
        <title>Genomic and physiological characterization of Planctopirus sp. isolated from fresh water lake.</title>
        <authorList>
            <person name="Subhash Y."/>
            <person name="Ramana C."/>
        </authorList>
    </citation>
    <scope>NUCLEOTIDE SEQUENCE [LARGE SCALE GENOMIC DNA]</scope>
    <source>
        <strain evidence="2 3">JC280</strain>
    </source>
</reference>
<accession>A0A1C3EH26</accession>
<dbReference type="RefSeq" id="WP_068847079.1">
    <property type="nucleotide sequence ID" value="NZ_LYDR01000063.1"/>
</dbReference>
<dbReference type="Proteomes" id="UP000094828">
    <property type="component" value="Unassembled WGS sequence"/>
</dbReference>
<keyword evidence="3" id="KW-1185">Reference proteome</keyword>
<evidence type="ECO:0000313" key="2">
    <source>
        <dbReference type="EMBL" id="ODA32562.1"/>
    </source>
</evidence>
<name>A0A1C3EH26_9PLAN</name>
<keyword evidence="1" id="KW-0812">Transmembrane</keyword>
<dbReference type="AlphaFoldDB" id="A0A1C3EH26"/>
<keyword evidence="1" id="KW-1133">Transmembrane helix</keyword>
<dbReference type="EMBL" id="LYDR01000063">
    <property type="protein sequence ID" value="ODA32562.1"/>
    <property type="molecule type" value="Genomic_DNA"/>
</dbReference>
<gene>
    <name evidence="2" type="ORF">A6X21_19540</name>
</gene>
<keyword evidence="1" id="KW-0472">Membrane</keyword>
<sequence>MFAARIIFLVAGIYGLVVLLPMYAAESTFSAEYPPAITHTEFYYGFLGVTIAWQVAYVIMSWDIKRYRLMIIPAIIEKVGFVIPALILTVVGRLPWPLVGAAAIDFLFAGLFVFAWYKTSPAKTTT</sequence>
<feature type="transmembrane region" description="Helical" evidence="1">
    <location>
        <begin position="69"/>
        <end position="90"/>
    </location>
</feature>
<dbReference type="OrthoDB" id="7408369at2"/>
<evidence type="ECO:0000313" key="3">
    <source>
        <dbReference type="Proteomes" id="UP000094828"/>
    </source>
</evidence>
<comment type="caution">
    <text evidence="2">The sequence shown here is derived from an EMBL/GenBank/DDBJ whole genome shotgun (WGS) entry which is preliminary data.</text>
</comment>
<feature type="transmembrane region" description="Helical" evidence="1">
    <location>
        <begin position="7"/>
        <end position="24"/>
    </location>
</feature>
<feature type="transmembrane region" description="Helical" evidence="1">
    <location>
        <begin position="96"/>
        <end position="117"/>
    </location>
</feature>